<name>A0ABN7UNT5_GIGMA</name>
<sequence length="146" mass="16120">MCDQQKAYNTIASYRSAINEIHNHVDGYPAAFLIALGSASRPSDLHRIVLNTLQKSKTGISFTIINPKETNISISHTAVDTISRWIKEILSQTDPDAKAKDIRSLLALLAQDAATMCIKDSIKGVSKILEWNKVSSQILNQARSQQ</sequence>
<evidence type="ECO:0000313" key="1">
    <source>
        <dbReference type="EMBL" id="CAG8641859.1"/>
    </source>
</evidence>
<dbReference type="Proteomes" id="UP000789901">
    <property type="component" value="Unassembled WGS sequence"/>
</dbReference>
<proteinExistence type="predicted"/>
<comment type="caution">
    <text evidence="1">The sequence shown here is derived from an EMBL/GenBank/DDBJ whole genome shotgun (WGS) entry which is preliminary data.</text>
</comment>
<gene>
    <name evidence="1" type="ORF">GMARGA_LOCUS8887</name>
</gene>
<dbReference type="EMBL" id="CAJVQB010004647">
    <property type="protein sequence ID" value="CAG8641859.1"/>
    <property type="molecule type" value="Genomic_DNA"/>
</dbReference>
<accession>A0ABN7UNT5</accession>
<reference evidence="1 2" key="1">
    <citation type="submission" date="2021-06" db="EMBL/GenBank/DDBJ databases">
        <authorList>
            <person name="Kallberg Y."/>
            <person name="Tangrot J."/>
            <person name="Rosling A."/>
        </authorList>
    </citation>
    <scope>NUCLEOTIDE SEQUENCE [LARGE SCALE GENOMIC DNA]</scope>
    <source>
        <strain evidence="1 2">120-4 pot B 10/14</strain>
    </source>
</reference>
<protein>
    <submittedName>
        <fullName evidence="1">19887_t:CDS:1</fullName>
    </submittedName>
</protein>
<organism evidence="1 2">
    <name type="scientific">Gigaspora margarita</name>
    <dbReference type="NCBI Taxonomy" id="4874"/>
    <lineage>
        <taxon>Eukaryota</taxon>
        <taxon>Fungi</taxon>
        <taxon>Fungi incertae sedis</taxon>
        <taxon>Mucoromycota</taxon>
        <taxon>Glomeromycotina</taxon>
        <taxon>Glomeromycetes</taxon>
        <taxon>Diversisporales</taxon>
        <taxon>Gigasporaceae</taxon>
        <taxon>Gigaspora</taxon>
    </lineage>
</organism>
<keyword evidence="2" id="KW-1185">Reference proteome</keyword>
<evidence type="ECO:0000313" key="2">
    <source>
        <dbReference type="Proteomes" id="UP000789901"/>
    </source>
</evidence>